<dbReference type="EMBL" id="JACBYW010000001">
    <property type="protein sequence ID" value="NYH77717.1"/>
    <property type="molecule type" value="Genomic_DNA"/>
</dbReference>
<feature type="transmembrane region" description="Helical" evidence="1">
    <location>
        <begin position="55"/>
        <end position="79"/>
    </location>
</feature>
<dbReference type="AlphaFoldDB" id="A0A852Z5Q8"/>
<keyword evidence="1" id="KW-0812">Transmembrane</keyword>
<feature type="transmembrane region" description="Helical" evidence="1">
    <location>
        <begin position="86"/>
        <end position="108"/>
    </location>
</feature>
<organism evidence="2 3">
    <name type="scientific">Actinopolyspora biskrensis</name>
    <dbReference type="NCBI Taxonomy" id="1470178"/>
    <lineage>
        <taxon>Bacteria</taxon>
        <taxon>Bacillati</taxon>
        <taxon>Actinomycetota</taxon>
        <taxon>Actinomycetes</taxon>
        <taxon>Actinopolysporales</taxon>
        <taxon>Actinopolysporaceae</taxon>
        <taxon>Actinopolyspora</taxon>
    </lineage>
</organism>
<dbReference type="RefSeq" id="WP_179534199.1">
    <property type="nucleotide sequence ID" value="NZ_JACBYW010000001.1"/>
</dbReference>
<name>A0A852Z5Q8_9ACTN</name>
<evidence type="ECO:0000313" key="3">
    <source>
        <dbReference type="Proteomes" id="UP000548304"/>
    </source>
</evidence>
<comment type="caution">
    <text evidence="2">The sequence shown here is derived from an EMBL/GenBank/DDBJ whole genome shotgun (WGS) entry which is preliminary data.</text>
</comment>
<feature type="transmembrane region" description="Helical" evidence="1">
    <location>
        <begin position="167"/>
        <end position="188"/>
    </location>
</feature>
<evidence type="ECO:0000256" key="1">
    <source>
        <dbReference type="SAM" id="Phobius"/>
    </source>
</evidence>
<reference evidence="2 3" key="1">
    <citation type="submission" date="2020-07" db="EMBL/GenBank/DDBJ databases">
        <title>Genomic Encyclopedia of Type Strains, Phase III (KMG-III): the genomes of soil and plant-associated and newly described type strains.</title>
        <authorList>
            <person name="Whitman W."/>
        </authorList>
    </citation>
    <scope>NUCLEOTIDE SEQUENCE [LARGE SCALE GENOMIC DNA]</scope>
    <source>
        <strain evidence="2 3">CECT 8576</strain>
    </source>
</reference>
<protein>
    <recommendedName>
        <fullName evidence="4">ABC-2 type transport system permease protein</fullName>
    </recommendedName>
</protein>
<feature type="transmembrane region" description="Helical" evidence="1">
    <location>
        <begin position="139"/>
        <end position="160"/>
    </location>
</feature>
<keyword evidence="3" id="KW-1185">Reference proteome</keyword>
<gene>
    <name evidence="2" type="ORF">FHR84_001031</name>
</gene>
<proteinExistence type="predicted"/>
<evidence type="ECO:0000313" key="2">
    <source>
        <dbReference type="EMBL" id="NYH77717.1"/>
    </source>
</evidence>
<feature type="transmembrane region" description="Helical" evidence="1">
    <location>
        <begin position="12"/>
        <end position="35"/>
    </location>
</feature>
<keyword evidence="1" id="KW-1133">Transmembrane helix</keyword>
<evidence type="ECO:0008006" key="4">
    <source>
        <dbReference type="Google" id="ProtNLM"/>
    </source>
</evidence>
<accession>A0A852Z5Q8</accession>
<dbReference type="Proteomes" id="UP000548304">
    <property type="component" value="Unassembled WGS sequence"/>
</dbReference>
<sequence length="232" mass="25142">MTRLFKVVRIQLVNKFAVLGMPLLVLAAVFLVNMALYGVMSEPSPGGERITGALMSIYCVMLAVHLQTITQVFPFAAGLSVTRRTFFGATALVVVGQSIGYGVLLYLLNLIERATSGWGLRLQFFALPFLPQDNAPAQLLTYTVPFLFLSFIGVWVGIVFKRWGQPGVYTVVFGAGLLAGALAVAATWQEWWPSIGRFFVEQPPVALLGGYPLALAAVIAAVGYLTLRRATP</sequence>
<feature type="transmembrane region" description="Helical" evidence="1">
    <location>
        <begin position="208"/>
        <end position="227"/>
    </location>
</feature>
<keyword evidence="1" id="KW-0472">Membrane</keyword>